<dbReference type="CDD" id="cd07477">
    <property type="entry name" value="Peptidases_S8_Subtilisin_subset"/>
    <property type="match status" value="1"/>
</dbReference>
<feature type="active site" description="Charge relay system" evidence="6">
    <location>
        <position position="123"/>
    </location>
</feature>
<dbReference type="GO" id="GO:0004252">
    <property type="term" value="F:serine-type endopeptidase activity"/>
    <property type="evidence" value="ECO:0007669"/>
    <property type="project" value="UniProtKB-UniRule"/>
</dbReference>
<keyword evidence="5 6" id="KW-0720">Serine protease</keyword>
<dbReference type="InterPro" id="IPR050131">
    <property type="entry name" value="Peptidase_S8_subtilisin-like"/>
</dbReference>
<comment type="similarity">
    <text evidence="1 6">Belongs to the peptidase S8 family.</text>
</comment>
<dbReference type="PROSITE" id="PS51892">
    <property type="entry name" value="SUBTILASE"/>
    <property type="match status" value="1"/>
</dbReference>
<dbReference type="InterPro" id="IPR000209">
    <property type="entry name" value="Peptidase_S8/S53_dom"/>
</dbReference>
<evidence type="ECO:0000313" key="9">
    <source>
        <dbReference type="Proteomes" id="UP000661691"/>
    </source>
</evidence>
<keyword evidence="9" id="KW-1185">Reference proteome</keyword>
<evidence type="ECO:0000256" key="5">
    <source>
        <dbReference type="ARBA" id="ARBA00022825"/>
    </source>
</evidence>
<evidence type="ECO:0000256" key="1">
    <source>
        <dbReference type="ARBA" id="ARBA00011073"/>
    </source>
</evidence>
<reference evidence="8" key="1">
    <citation type="submission" date="2020-09" db="EMBL/GenBank/DDBJ databases">
        <title>A novel bacterium of genus Hazenella, isolated from South China Sea.</title>
        <authorList>
            <person name="Huang H."/>
            <person name="Mo K."/>
            <person name="Hu Y."/>
        </authorList>
    </citation>
    <scope>NUCLEOTIDE SEQUENCE</scope>
    <source>
        <strain evidence="8">IB182357</strain>
    </source>
</reference>
<dbReference type="EMBL" id="JACXAH010000002">
    <property type="protein sequence ID" value="MBD1370962.1"/>
    <property type="molecule type" value="Genomic_DNA"/>
</dbReference>
<dbReference type="InterPro" id="IPR015500">
    <property type="entry name" value="Peptidase_S8_subtilisin-rel"/>
</dbReference>
<accession>A0A926N836</accession>
<evidence type="ECO:0000256" key="2">
    <source>
        <dbReference type="ARBA" id="ARBA00022670"/>
    </source>
</evidence>
<keyword evidence="4 6" id="KW-0378">Hydrolase</keyword>
<dbReference type="InterPro" id="IPR023827">
    <property type="entry name" value="Peptidase_S8_Asp-AS"/>
</dbReference>
<name>A0A926N836_9BACL</name>
<dbReference type="Proteomes" id="UP000661691">
    <property type="component" value="Unassembled WGS sequence"/>
</dbReference>
<comment type="caution">
    <text evidence="8">The sequence shown here is derived from an EMBL/GenBank/DDBJ whole genome shotgun (WGS) entry which is preliminary data.</text>
</comment>
<gene>
    <name evidence="8" type="ORF">IC620_01115</name>
</gene>
<feature type="active site" description="Charge relay system" evidence="6">
    <location>
        <position position="313"/>
    </location>
</feature>
<dbReference type="Pfam" id="PF00082">
    <property type="entry name" value="Peptidase_S8"/>
    <property type="match status" value="1"/>
</dbReference>
<dbReference type="AlphaFoldDB" id="A0A926N836"/>
<dbReference type="InterPro" id="IPR022398">
    <property type="entry name" value="Peptidase_S8_His-AS"/>
</dbReference>
<dbReference type="RefSeq" id="WP_191139137.1">
    <property type="nucleotide sequence ID" value="NZ_JACXAG020000002.1"/>
</dbReference>
<dbReference type="GO" id="GO:0046872">
    <property type="term" value="F:metal ion binding"/>
    <property type="evidence" value="ECO:0007669"/>
    <property type="project" value="UniProtKB-KW"/>
</dbReference>
<keyword evidence="2 6" id="KW-0645">Protease</keyword>
<organism evidence="8 9">
    <name type="scientific">Polycladospora coralii</name>
    <dbReference type="NCBI Taxonomy" id="2771432"/>
    <lineage>
        <taxon>Bacteria</taxon>
        <taxon>Bacillati</taxon>
        <taxon>Bacillota</taxon>
        <taxon>Bacilli</taxon>
        <taxon>Bacillales</taxon>
        <taxon>Thermoactinomycetaceae</taxon>
        <taxon>Polycladospora</taxon>
    </lineage>
</organism>
<dbReference type="PROSITE" id="PS00136">
    <property type="entry name" value="SUBTILASE_ASP"/>
    <property type="match status" value="1"/>
</dbReference>
<keyword evidence="3" id="KW-0479">Metal-binding</keyword>
<dbReference type="SUPFAM" id="SSF52743">
    <property type="entry name" value="Subtilisin-like"/>
    <property type="match status" value="1"/>
</dbReference>
<sequence length="364" mass="38960">MVGSAPKEFMYHFIYRNIPDIKNIKKIGGNIQYIGKYTNSVQASFTAPLSLKNGFQDPNLVHIERDDQISLPAYQILNPSLYQEEIRIVPAQNAKMICPWHIKKVIGLKRLASGSGVRVGVVDTGIDLSHPDLAQNIKGGINILSPSRAPYDFNGHGTHIAGTIGAAYGKGLVGVAPRVSLYPIKVLNRFGSGSVSNLVKGIEWGIANHMHILNVSISGGMVIPTVLVKAIQTATQKGIIIVSAAGNGGNARGEGDSVEIPARIPGTISVAAVTKNMKRATFSATGRIDISAPGVNILSAYSRGRYAILNGTSMAAAHVSGVLAIYKQILPEIGIHQLKRVLFKRSIPSHGKTRHYGHGFVQAR</sequence>
<dbReference type="Gene3D" id="3.40.50.200">
    <property type="entry name" value="Peptidase S8/S53 domain"/>
    <property type="match status" value="1"/>
</dbReference>
<dbReference type="PANTHER" id="PTHR43806:SF11">
    <property type="entry name" value="CEREVISIN-RELATED"/>
    <property type="match status" value="1"/>
</dbReference>
<dbReference type="PRINTS" id="PR00723">
    <property type="entry name" value="SUBTILISIN"/>
</dbReference>
<dbReference type="InterPro" id="IPR036852">
    <property type="entry name" value="Peptidase_S8/S53_dom_sf"/>
</dbReference>
<dbReference type="InterPro" id="IPR034202">
    <property type="entry name" value="Subtilisin_Carlsberg-like"/>
</dbReference>
<evidence type="ECO:0000256" key="3">
    <source>
        <dbReference type="ARBA" id="ARBA00022723"/>
    </source>
</evidence>
<dbReference type="GO" id="GO:0006508">
    <property type="term" value="P:proteolysis"/>
    <property type="evidence" value="ECO:0007669"/>
    <property type="project" value="UniProtKB-KW"/>
</dbReference>
<dbReference type="PROSITE" id="PS00137">
    <property type="entry name" value="SUBTILASE_HIS"/>
    <property type="match status" value="1"/>
</dbReference>
<protein>
    <submittedName>
        <fullName evidence="8">S8 family peptidase</fullName>
    </submittedName>
</protein>
<dbReference type="PANTHER" id="PTHR43806">
    <property type="entry name" value="PEPTIDASE S8"/>
    <property type="match status" value="1"/>
</dbReference>
<feature type="domain" description="Peptidase S8/S53" evidence="7">
    <location>
        <begin position="114"/>
        <end position="359"/>
    </location>
</feature>
<evidence type="ECO:0000313" key="8">
    <source>
        <dbReference type="EMBL" id="MBD1370962.1"/>
    </source>
</evidence>
<evidence type="ECO:0000256" key="6">
    <source>
        <dbReference type="PROSITE-ProRule" id="PRU01240"/>
    </source>
</evidence>
<feature type="active site" description="Charge relay system" evidence="6">
    <location>
        <position position="156"/>
    </location>
</feature>
<evidence type="ECO:0000256" key="4">
    <source>
        <dbReference type="ARBA" id="ARBA00022801"/>
    </source>
</evidence>
<evidence type="ECO:0000259" key="7">
    <source>
        <dbReference type="Pfam" id="PF00082"/>
    </source>
</evidence>
<proteinExistence type="inferred from homology"/>